<dbReference type="GeneID" id="6076045"/>
<evidence type="ECO:0000256" key="3">
    <source>
        <dbReference type="PROSITE-ProRule" id="PRU00023"/>
    </source>
</evidence>
<accession>B0D8R6</accession>
<dbReference type="PROSITE" id="PS50297">
    <property type="entry name" value="ANK_REP_REGION"/>
    <property type="match status" value="2"/>
</dbReference>
<dbReference type="Gene3D" id="1.25.40.20">
    <property type="entry name" value="Ankyrin repeat-containing domain"/>
    <property type="match status" value="1"/>
</dbReference>
<evidence type="ECO:0000256" key="2">
    <source>
        <dbReference type="ARBA" id="ARBA00023043"/>
    </source>
</evidence>
<evidence type="ECO:0000313" key="5">
    <source>
        <dbReference type="EMBL" id="EDR09118.1"/>
    </source>
</evidence>
<feature type="compositionally biased region" description="Basic and acidic residues" evidence="4">
    <location>
        <begin position="946"/>
        <end position="961"/>
    </location>
</feature>
<sequence length="1138" mass="122156">MPVPLRTTHHKAEVKYNVTTEFPSLGLHSAAATGNLGLVEYALDHGQPINSVLDGVLPLHAACAGGNVQVVRLLIDHGADVNAPRLPRRYSNDKNRDASAPIVGTSGSTPLHFAAANGNTEVVTVLLLHGAHADRPDKHGVTPEILARQNGWVECAQVLKDWILNKDRDLREREERTTTDAQTTSSTKRGLSGSPFQDIDTSPPPSRRRLHVKQSIDTALNMLKSSSSSHTDGRLTAPQGTPPSSPQKPLVEYTFYPADDEGPVHPGSRRPSLPHIMQPPADEPSPNYKHPSLKGISDERRPRSAGTGADRLQDHDMMYAPYGRGGSARKLGSKYSLLNIFKKAHHGDGTESPQPDSNLAREPSDSDLSPLSGSALTLPLSSSYNSSSAQQSNIDLHDQSFVQTNTPSSSSSPFSRAGFRFHRSSDASSKVRTPSHLHQPQFPPQTQPSPSPSAGLQRSPPLATEIHDVLVNQRPRSRSDASVTDQSDIEGLAGSNSSPLSPLQTGRVDASITLDDSKPLPPVGILDDDSADFGTNPDMGSGKTSPRPGILRSRNHSPSVGQGTIPPRALRFDSTSSGSADERKGKDSGTESPRRGELRSSNSASSLRTSKLRDLAQQHERAGSPSRVSSRADGQVYNSVHSLIEGAQQNDSTYRLPIHCEDFGPIVDMEGSDDLKPPTALLLRERGTSFTNSSQSSLSPILSNENPTEETRADFPFSINRPVPLVHQEDEGYLVPQSHLAVPTSQDNRSRGDSLSSNSTADSSVYPQLSVSGTTASGSSVTISTPGAGSYLALLPSSKVGLEEEYHARNLGKESSFVLGENLSVESRGLERRSNLNERRFHHPLGIDISTISSHAQAEALVQRARQDVLDLANGQEDSPTTASTGRTPLSARLAAYGESLALERKLRQQVEAQDDAKKSHTGDVISPRSPLTPDDSSLTPVSNKKSRDGVERQLSLEHKSGASKIRLRARDPRRPSTAEGLSSRGGNFFFNDQTGPLHPASRSTSVSGRSRSTLIADGMPAPKRMQSPAPISTEIHPDSPDLVSVSQSALERESLSRVSSLDGLDTETDSTHTLRRVPTAPAAGSGQTRGKREQVRSAKKLTRMGFSPVEQVGRTPAPSGTRFGAIKSIMQTFKGKT</sequence>
<dbReference type="EMBL" id="DS547100">
    <property type="protein sequence ID" value="EDR09118.1"/>
    <property type="molecule type" value="Genomic_DNA"/>
</dbReference>
<dbReference type="InterPro" id="IPR036770">
    <property type="entry name" value="Ankyrin_rpt-contain_sf"/>
</dbReference>
<dbReference type="PROSITE" id="PS50088">
    <property type="entry name" value="ANK_REPEAT"/>
    <property type="match status" value="2"/>
</dbReference>
<protein>
    <submittedName>
        <fullName evidence="5">Predicted protein</fullName>
    </submittedName>
</protein>
<feature type="compositionally biased region" description="Polar residues" evidence="4">
    <location>
        <begin position="494"/>
        <end position="504"/>
    </location>
</feature>
<feature type="compositionally biased region" description="Low complexity" evidence="4">
    <location>
        <begin position="381"/>
        <end position="393"/>
    </location>
</feature>
<dbReference type="PANTHER" id="PTHR24173">
    <property type="entry name" value="ANKYRIN REPEAT CONTAINING"/>
    <property type="match status" value="1"/>
</dbReference>
<feature type="compositionally biased region" description="Low complexity" evidence="4">
    <location>
        <begin position="1002"/>
        <end position="1014"/>
    </location>
</feature>
<reference evidence="5 6" key="1">
    <citation type="journal article" date="2008" name="Nature">
        <title>The genome of Laccaria bicolor provides insights into mycorrhizal symbiosis.</title>
        <authorList>
            <person name="Martin F."/>
            <person name="Aerts A."/>
            <person name="Ahren D."/>
            <person name="Brun A."/>
            <person name="Danchin E.G.J."/>
            <person name="Duchaussoy F."/>
            <person name="Gibon J."/>
            <person name="Kohler A."/>
            <person name="Lindquist E."/>
            <person name="Pereda V."/>
            <person name="Salamov A."/>
            <person name="Shapiro H.J."/>
            <person name="Wuyts J."/>
            <person name="Blaudez D."/>
            <person name="Buee M."/>
            <person name="Brokstein P."/>
            <person name="Canbaeck B."/>
            <person name="Cohen D."/>
            <person name="Courty P.E."/>
            <person name="Coutinho P.M."/>
            <person name="Delaruelle C."/>
            <person name="Detter J.C."/>
            <person name="Deveau A."/>
            <person name="DiFazio S."/>
            <person name="Duplessis S."/>
            <person name="Fraissinet-Tachet L."/>
            <person name="Lucic E."/>
            <person name="Frey-Klett P."/>
            <person name="Fourrey C."/>
            <person name="Feussner I."/>
            <person name="Gay G."/>
            <person name="Grimwood J."/>
            <person name="Hoegger P.J."/>
            <person name="Jain P."/>
            <person name="Kilaru S."/>
            <person name="Labbe J."/>
            <person name="Lin Y.C."/>
            <person name="Legue V."/>
            <person name="Le Tacon F."/>
            <person name="Marmeisse R."/>
            <person name="Melayah D."/>
            <person name="Montanini B."/>
            <person name="Muratet M."/>
            <person name="Nehls U."/>
            <person name="Niculita-Hirzel H."/>
            <person name="Oudot-Le Secq M.P."/>
            <person name="Peter M."/>
            <person name="Quesneville H."/>
            <person name="Rajashekar B."/>
            <person name="Reich M."/>
            <person name="Rouhier N."/>
            <person name="Schmutz J."/>
            <person name="Yin T."/>
            <person name="Chalot M."/>
            <person name="Henrissat B."/>
            <person name="Kuees U."/>
            <person name="Lucas S."/>
            <person name="Van de Peer Y."/>
            <person name="Podila G.K."/>
            <person name="Polle A."/>
            <person name="Pukkila P.J."/>
            <person name="Richardson P.M."/>
            <person name="Rouze P."/>
            <person name="Sanders I.R."/>
            <person name="Stajich J.E."/>
            <person name="Tunlid A."/>
            <person name="Tuskan G."/>
            <person name="Grigoriev I.V."/>
        </authorList>
    </citation>
    <scope>NUCLEOTIDE SEQUENCE [LARGE SCALE GENOMIC DNA]</scope>
    <source>
        <strain evidence="6">S238N-H82 / ATCC MYA-4686</strain>
    </source>
</reference>
<feature type="compositionally biased region" description="Pro residues" evidence="4">
    <location>
        <begin position="441"/>
        <end position="451"/>
    </location>
</feature>
<feature type="compositionally biased region" description="Polar residues" evidence="4">
    <location>
        <begin position="935"/>
        <end position="944"/>
    </location>
</feature>
<feature type="region of interest" description="Disordered" evidence="4">
    <location>
        <begin position="345"/>
        <end position="633"/>
    </location>
</feature>
<dbReference type="InterPro" id="IPR002110">
    <property type="entry name" value="Ankyrin_rpt"/>
</dbReference>
<evidence type="ECO:0000256" key="1">
    <source>
        <dbReference type="ARBA" id="ARBA00022737"/>
    </source>
</evidence>
<dbReference type="RefSeq" id="XP_001880431.1">
    <property type="nucleotide sequence ID" value="XM_001880396.1"/>
</dbReference>
<feature type="compositionally biased region" description="Low complexity" evidence="4">
    <location>
        <begin position="599"/>
        <end position="609"/>
    </location>
</feature>
<feature type="region of interest" description="Disordered" evidence="4">
    <location>
        <begin position="225"/>
        <end position="328"/>
    </location>
</feature>
<organism evidence="6">
    <name type="scientific">Laccaria bicolor (strain S238N-H82 / ATCC MYA-4686)</name>
    <name type="common">Bicoloured deceiver</name>
    <name type="synonym">Laccaria laccata var. bicolor</name>
    <dbReference type="NCBI Taxonomy" id="486041"/>
    <lineage>
        <taxon>Eukaryota</taxon>
        <taxon>Fungi</taxon>
        <taxon>Dikarya</taxon>
        <taxon>Basidiomycota</taxon>
        <taxon>Agaricomycotina</taxon>
        <taxon>Agaricomycetes</taxon>
        <taxon>Agaricomycetidae</taxon>
        <taxon>Agaricales</taxon>
        <taxon>Agaricineae</taxon>
        <taxon>Hydnangiaceae</taxon>
        <taxon>Laccaria</taxon>
    </lineage>
</organism>
<dbReference type="SUPFAM" id="SSF48403">
    <property type="entry name" value="Ankyrin repeat"/>
    <property type="match status" value="1"/>
</dbReference>
<dbReference type="OrthoDB" id="194358at2759"/>
<feature type="repeat" description="ANK" evidence="3">
    <location>
        <begin position="106"/>
        <end position="138"/>
    </location>
</feature>
<feature type="compositionally biased region" description="Basic and acidic residues" evidence="4">
    <location>
        <begin position="611"/>
        <end position="622"/>
    </location>
</feature>
<feature type="region of interest" description="Disordered" evidence="4">
    <location>
        <begin position="742"/>
        <end position="766"/>
    </location>
</feature>
<proteinExistence type="predicted"/>
<feature type="region of interest" description="Disordered" evidence="4">
    <location>
        <begin position="171"/>
        <end position="208"/>
    </location>
</feature>
<dbReference type="PANTHER" id="PTHR24173:SF74">
    <property type="entry name" value="ANKYRIN REPEAT DOMAIN-CONTAINING PROTEIN 16"/>
    <property type="match status" value="1"/>
</dbReference>
<feature type="compositionally biased region" description="Low complexity" evidence="4">
    <location>
        <begin position="689"/>
        <end position="703"/>
    </location>
</feature>
<name>B0D8R6_LACBS</name>
<dbReference type="AlphaFoldDB" id="B0D8R6"/>
<feature type="compositionally biased region" description="Basic and acidic residues" evidence="4">
    <location>
        <begin position="910"/>
        <end position="922"/>
    </location>
</feature>
<gene>
    <name evidence="5" type="ORF">LACBIDRAFT_296416</name>
</gene>
<dbReference type="InParanoid" id="B0D8R6"/>
<keyword evidence="2 3" id="KW-0040">ANK repeat</keyword>
<dbReference type="SMART" id="SM00248">
    <property type="entry name" value="ANK"/>
    <property type="match status" value="3"/>
</dbReference>
<feature type="compositionally biased region" description="Low complexity" evidence="4">
    <location>
        <begin position="754"/>
        <end position="766"/>
    </location>
</feature>
<feature type="repeat" description="ANK" evidence="3">
    <location>
        <begin position="54"/>
        <end position="86"/>
    </location>
</feature>
<feature type="compositionally biased region" description="Basic and acidic residues" evidence="4">
    <location>
        <begin position="580"/>
        <end position="598"/>
    </location>
</feature>
<dbReference type="KEGG" id="lbc:LACBIDRAFT_296416"/>
<evidence type="ECO:0000256" key="4">
    <source>
        <dbReference type="SAM" id="MobiDB-lite"/>
    </source>
</evidence>
<feature type="region of interest" description="Disordered" evidence="4">
    <location>
        <begin position="688"/>
        <end position="716"/>
    </location>
</feature>
<evidence type="ECO:0000313" key="6">
    <source>
        <dbReference type="Proteomes" id="UP000001194"/>
    </source>
</evidence>
<dbReference type="STRING" id="486041.B0D8R6"/>
<keyword evidence="1" id="KW-0677">Repeat</keyword>
<keyword evidence="6" id="KW-1185">Reference proteome</keyword>
<dbReference type="Proteomes" id="UP000001194">
    <property type="component" value="Unassembled WGS sequence"/>
</dbReference>
<dbReference type="HOGENOM" id="CLU_300172_0_0_1"/>
<feature type="compositionally biased region" description="Polar residues" evidence="4">
    <location>
        <begin position="426"/>
        <end position="438"/>
    </location>
</feature>
<feature type="region of interest" description="Disordered" evidence="4">
    <location>
        <begin position="910"/>
        <end position="1123"/>
    </location>
</feature>
<dbReference type="Pfam" id="PF12796">
    <property type="entry name" value="Ank_2"/>
    <property type="match status" value="2"/>
</dbReference>